<reference evidence="5 6" key="1">
    <citation type="submission" date="2016-11" db="EMBL/GenBank/DDBJ databases">
        <title>Paenibacillus species isolates.</title>
        <authorList>
            <person name="Beno S.M."/>
        </authorList>
    </citation>
    <scope>NUCLEOTIDE SEQUENCE [LARGE SCALE GENOMIC DNA]</scope>
    <source>
        <strain evidence="5 6">FSL H7-0443</strain>
    </source>
</reference>
<evidence type="ECO:0000256" key="2">
    <source>
        <dbReference type="ARBA" id="ARBA00023277"/>
    </source>
</evidence>
<evidence type="ECO:0000256" key="4">
    <source>
        <dbReference type="SAM" id="SignalP"/>
    </source>
</evidence>
<dbReference type="PANTHER" id="PTHR31736">
    <property type="match status" value="1"/>
</dbReference>
<dbReference type="SUPFAM" id="SSF51126">
    <property type="entry name" value="Pectin lyase-like"/>
    <property type="match status" value="1"/>
</dbReference>
<evidence type="ECO:0000256" key="3">
    <source>
        <dbReference type="ARBA" id="ARBA00023326"/>
    </source>
</evidence>
<protein>
    <submittedName>
        <fullName evidence="5">Uncharacterized protein</fullName>
    </submittedName>
</protein>
<feature type="chain" id="PRO_5013339909" evidence="4">
    <location>
        <begin position="23"/>
        <end position="668"/>
    </location>
</feature>
<keyword evidence="3" id="KW-0624">Polysaccharide degradation</keyword>
<comment type="caution">
    <text evidence="5">The sequence shown here is derived from an EMBL/GenBank/DDBJ whole genome shotgun (WGS) entry which is preliminary data.</text>
</comment>
<dbReference type="Proteomes" id="UP000187425">
    <property type="component" value="Unassembled WGS sequence"/>
</dbReference>
<sequence>MFFSLSFIVLFSANIPAGYAQASEDAMVTAYPVPSGLPSKYVSSDFTITAGNTSVPVYVSGENAWGNNVSYAALDTSGLTNVNINVHFPFNSYQLLPHSLGLSGTRNGNSVSVQVNPDTDVTLLLDGDYNGRVLHLFVRSPETNIPSMQDSHVIYYPPGYYDLSAQGPVQITSGQTVYISGGAIVRGRFLVQGSENVTIRGRGILLNDYVSGDGFDEVALALKNSKNIEIRDLIVARDQNAWTAFMWKSAQVDVLNYKAINARYASSDGFNIANSHDVLFDHAFIHTSDDSVAIKGTGNAGYDPAVDPATAPPTYNITYQNSQLWSDANNAIGIGAETLASTFDNIKFKNIDILRNFDDINYPDQLTERAAINICALNATTIQNITFEDIRVEKAKRLINITMEDDFWFGSLPGNWQWPGVIRNVHYKNITSMSDGSNEIRIYGRDAAHLIENITFENIQIGDQFVSAFQSAYFRVNSFARNLELYSPENPNGITTDGPILPDGSTHHAAEQFSMEQGVNHWFYRTWQAGVGTRDMVWNLDGSMHWHGPKAWDAIWKADGELYFHPDVTQILLDWVSPRAGKIEINGIVKKSVVNGGDGVTVSIWKNNQMIWPSNGQWQVLEYNDNMGHETAASTILNKGDVISFRVDKRGTTDYDSTKWTPEITFID</sequence>
<accession>A0A1R0ZN01</accession>
<dbReference type="InterPro" id="IPR012334">
    <property type="entry name" value="Pectin_lyas_fold"/>
</dbReference>
<evidence type="ECO:0000313" key="5">
    <source>
        <dbReference type="EMBL" id="OME73474.1"/>
    </source>
</evidence>
<gene>
    <name evidence="5" type="ORF">BSK65_06120</name>
</gene>
<organism evidence="5 6">
    <name type="scientific">Paenibacillus odorifer</name>
    <dbReference type="NCBI Taxonomy" id="189426"/>
    <lineage>
        <taxon>Bacteria</taxon>
        <taxon>Bacillati</taxon>
        <taxon>Bacillota</taxon>
        <taxon>Bacilli</taxon>
        <taxon>Bacillales</taxon>
        <taxon>Paenibacillaceae</taxon>
        <taxon>Paenibacillus</taxon>
    </lineage>
</organism>
<evidence type="ECO:0000313" key="6">
    <source>
        <dbReference type="Proteomes" id="UP000187425"/>
    </source>
</evidence>
<keyword evidence="2" id="KW-0119">Carbohydrate metabolism</keyword>
<dbReference type="AlphaFoldDB" id="A0A1R0ZN01"/>
<dbReference type="GO" id="GO:0000272">
    <property type="term" value="P:polysaccharide catabolic process"/>
    <property type="evidence" value="ECO:0007669"/>
    <property type="project" value="UniProtKB-KW"/>
</dbReference>
<keyword evidence="1" id="KW-0677">Repeat</keyword>
<feature type="signal peptide" evidence="4">
    <location>
        <begin position="1"/>
        <end position="22"/>
    </location>
</feature>
<dbReference type="InterPro" id="IPR011050">
    <property type="entry name" value="Pectin_lyase_fold/virulence"/>
</dbReference>
<dbReference type="Gene3D" id="2.160.20.10">
    <property type="entry name" value="Single-stranded right-handed beta-helix, Pectin lyase-like"/>
    <property type="match status" value="1"/>
</dbReference>
<proteinExistence type="predicted"/>
<dbReference type="PANTHER" id="PTHR31736:SF9">
    <property type="entry name" value="ENDO-XYLOGALACTURONAN HYDROLASE A-RELATED"/>
    <property type="match status" value="1"/>
</dbReference>
<keyword evidence="4" id="KW-0732">Signal</keyword>
<dbReference type="EMBL" id="MPTW01000002">
    <property type="protein sequence ID" value="OME73474.1"/>
    <property type="molecule type" value="Genomic_DNA"/>
</dbReference>
<evidence type="ECO:0000256" key="1">
    <source>
        <dbReference type="ARBA" id="ARBA00022737"/>
    </source>
</evidence>
<name>A0A1R0ZN01_9BACL</name>